<dbReference type="RefSeq" id="WP_148976647.1">
    <property type="nucleotide sequence ID" value="NZ_JBNIKU010000011.1"/>
</dbReference>
<sequence length="71" mass="8486">MLTHFQYQPLYENNQMPGWRISFYFKNKKYNGIYNPDGSIEWTGAVPPADEEDRLKSGIHELMLFHVYDSR</sequence>
<dbReference type="Pfam" id="PF17277">
    <property type="entry name" value="DUF5342"/>
    <property type="match status" value="1"/>
</dbReference>
<dbReference type="PIRSF" id="PIRSF037692">
    <property type="entry name" value="UCP037692"/>
    <property type="match status" value="1"/>
</dbReference>
<evidence type="ECO:0008006" key="3">
    <source>
        <dbReference type="Google" id="ProtNLM"/>
    </source>
</evidence>
<proteinExistence type="predicted"/>
<evidence type="ECO:0000313" key="2">
    <source>
        <dbReference type="Proteomes" id="UP000322139"/>
    </source>
</evidence>
<organism evidence="1 2">
    <name type="scientific">Bacillus infantis</name>
    <dbReference type="NCBI Taxonomy" id="324767"/>
    <lineage>
        <taxon>Bacteria</taxon>
        <taxon>Bacillati</taxon>
        <taxon>Bacillota</taxon>
        <taxon>Bacilli</taxon>
        <taxon>Bacillales</taxon>
        <taxon>Bacillaceae</taxon>
        <taxon>Bacillus</taxon>
    </lineage>
</organism>
<name>A0A5D4QYE2_9BACI</name>
<comment type="caution">
    <text evidence="1">The sequence shown here is derived from an EMBL/GenBank/DDBJ whole genome shotgun (WGS) entry which is preliminary data.</text>
</comment>
<dbReference type="InterPro" id="IPR017263">
    <property type="entry name" value="UCP037692"/>
</dbReference>
<accession>A0A5D4QYE2</accession>
<protein>
    <recommendedName>
        <fullName evidence="3">YheE family protein</fullName>
    </recommendedName>
</protein>
<dbReference type="Proteomes" id="UP000322139">
    <property type="component" value="Unassembled WGS sequence"/>
</dbReference>
<gene>
    <name evidence="1" type="ORF">FZD51_21660</name>
</gene>
<dbReference type="AlphaFoldDB" id="A0A5D4QYE2"/>
<dbReference type="EMBL" id="VTER01000013">
    <property type="protein sequence ID" value="TYS44153.1"/>
    <property type="molecule type" value="Genomic_DNA"/>
</dbReference>
<evidence type="ECO:0000313" key="1">
    <source>
        <dbReference type="EMBL" id="TYS44153.1"/>
    </source>
</evidence>
<reference evidence="1 2" key="1">
    <citation type="submission" date="2019-08" db="EMBL/GenBank/DDBJ databases">
        <title>Bacillus genomes from the desert of Cuatro Cienegas, Coahuila.</title>
        <authorList>
            <person name="Olmedo-Alvarez G."/>
        </authorList>
    </citation>
    <scope>NUCLEOTIDE SEQUENCE [LARGE SCALE GENOMIC DNA]</scope>
    <source>
        <strain evidence="1 2">CH446_14T</strain>
    </source>
</reference>